<keyword evidence="5 7" id="KW-1133">Transmembrane helix</keyword>
<comment type="subcellular location">
    <subcellularLocation>
        <location evidence="1">Cell membrane</location>
        <topology evidence="1">Multi-pass membrane protein</topology>
    </subcellularLocation>
</comment>
<evidence type="ECO:0000256" key="6">
    <source>
        <dbReference type="ARBA" id="ARBA00023136"/>
    </source>
</evidence>
<reference evidence="9" key="1">
    <citation type="submission" date="2020-10" db="EMBL/GenBank/DDBJ databases">
        <authorList>
            <person name="Gilroy R."/>
        </authorList>
    </citation>
    <scope>NUCLEOTIDE SEQUENCE</scope>
    <source>
        <strain evidence="9">ChiHcec3-11533</strain>
    </source>
</reference>
<accession>A0A9D1LAK4</accession>
<keyword evidence="4 7" id="KW-0812">Transmembrane</keyword>
<dbReference type="SUPFAM" id="SSF161098">
    <property type="entry name" value="MetI-like"/>
    <property type="match status" value="1"/>
</dbReference>
<proteinExistence type="predicted"/>
<keyword evidence="2" id="KW-0813">Transport</keyword>
<organism evidence="9 10">
    <name type="scientific">Candidatus Pullichristensenella excrementigallinarum</name>
    <dbReference type="NCBI Taxonomy" id="2840907"/>
    <lineage>
        <taxon>Bacteria</taxon>
        <taxon>Bacillati</taxon>
        <taxon>Bacillota</taxon>
        <taxon>Clostridia</taxon>
        <taxon>Candidatus Pullichristensenella</taxon>
    </lineage>
</organism>
<dbReference type="GO" id="GO:0055085">
    <property type="term" value="P:transmembrane transport"/>
    <property type="evidence" value="ECO:0007669"/>
    <property type="project" value="InterPro"/>
</dbReference>
<name>A0A9D1LAK4_9FIRM</name>
<evidence type="ECO:0000313" key="9">
    <source>
        <dbReference type="EMBL" id="HIU33478.1"/>
    </source>
</evidence>
<sequence>MKRPKMEMSPMDLRENRKFSRIEPYLYLLPFFLGVIVFTLYPVINVILMSFKEDYSHLTREFAQWGTENYQTVLSDSKFTQAITNTLKYVVLVVPISTCIAVVIAYLLNQKLRFSALFQTAYFLPMVTSVTAVGLVWRLMYNYKFGIINFILGWFGVDPIDWLGKAQYSMPALVIFGVWNILPFTIILLLSGL</sequence>
<feature type="domain" description="ABC transmembrane type-1" evidence="8">
    <location>
        <begin position="83"/>
        <end position="193"/>
    </location>
</feature>
<comment type="caution">
    <text evidence="9">The sequence shown here is derived from an EMBL/GenBank/DDBJ whole genome shotgun (WGS) entry which is preliminary data.</text>
</comment>
<reference evidence="9" key="2">
    <citation type="journal article" date="2021" name="PeerJ">
        <title>Extensive microbial diversity within the chicken gut microbiome revealed by metagenomics and culture.</title>
        <authorList>
            <person name="Gilroy R."/>
            <person name="Ravi A."/>
            <person name="Getino M."/>
            <person name="Pursley I."/>
            <person name="Horton D.L."/>
            <person name="Alikhan N.F."/>
            <person name="Baker D."/>
            <person name="Gharbi K."/>
            <person name="Hall N."/>
            <person name="Watson M."/>
            <person name="Adriaenssens E.M."/>
            <person name="Foster-Nyarko E."/>
            <person name="Jarju S."/>
            <person name="Secka A."/>
            <person name="Antonio M."/>
            <person name="Oren A."/>
            <person name="Chaudhuri R.R."/>
            <person name="La Ragione R."/>
            <person name="Hildebrand F."/>
            <person name="Pallen M.J."/>
        </authorList>
    </citation>
    <scope>NUCLEOTIDE SEQUENCE</scope>
    <source>
        <strain evidence="9">ChiHcec3-11533</strain>
    </source>
</reference>
<keyword evidence="3" id="KW-1003">Cell membrane</keyword>
<dbReference type="PANTHER" id="PTHR30193:SF37">
    <property type="entry name" value="INNER MEMBRANE ABC TRANSPORTER PERMEASE PROTEIN YCJO"/>
    <property type="match status" value="1"/>
</dbReference>
<feature type="transmembrane region" description="Helical" evidence="7">
    <location>
        <begin position="25"/>
        <end position="48"/>
    </location>
</feature>
<evidence type="ECO:0000256" key="1">
    <source>
        <dbReference type="ARBA" id="ARBA00004651"/>
    </source>
</evidence>
<dbReference type="EMBL" id="DVMU01000063">
    <property type="protein sequence ID" value="HIU33478.1"/>
    <property type="molecule type" value="Genomic_DNA"/>
</dbReference>
<feature type="transmembrane region" description="Helical" evidence="7">
    <location>
        <begin position="170"/>
        <end position="190"/>
    </location>
</feature>
<evidence type="ECO:0000313" key="10">
    <source>
        <dbReference type="Proteomes" id="UP000824072"/>
    </source>
</evidence>
<dbReference type="InterPro" id="IPR035906">
    <property type="entry name" value="MetI-like_sf"/>
</dbReference>
<evidence type="ECO:0000259" key="8">
    <source>
        <dbReference type="PROSITE" id="PS50928"/>
    </source>
</evidence>
<dbReference type="GO" id="GO:0005886">
    <property type="term" value="C:plasma membrane"/>
    <property type="evidence" value="ECO:0007669"/>
    <property type="project" value="UniProtKB-SubCell"/>
</dbReference>
<evidence type="ECO:0000256" key="3">
    <source>
        <dbReference type="ARBA" id="ARBA00022475"/>
    </source>
</evidence>
<feature type="transmembrane region" description="Helical" evidence="7">
    <location>
        <begin position="89"/>
        <end position="108"/>
    </location>
</feature>
<evidence type="ECO:0000256" key="7">
    <source>
        <dbReference type="SAM" id="Phobius"/>
    </source>
</evidence>
<dbReference type="InterPro" id="IPR051393">
    <property type="entry name" value="ABC_transporter_permease"/>
</dbReference>
<evidence type="ECO:0000256" key="5">
    <source>
        <dbReference type="ARBA" id="ARBA00022989"/>
    </source>
</evidence>
<evidence type="ECO:0000256" key="2">
    <source>
        <dbReference type="ARBA" id="ARBA00022448"/>
    </source>
</evidence>
<dbReference type="Proteomes" id="UP000824072">
    <property type="component" value="Unassembled WGS sequence"/>
</dbReference>
<protein>
    <submittedName>
        <fullName evidence="9">Sugar ABC transporter permease</fullName>
    </submittedName>
</protein>
<feature type="non-terminal residue" evidence="9">
    <location>
        <position position="193"/>
    </location>
</feature>
<dbReference type="PANTHER" id="PTHR30193">
    <property type="entry name" value="ABC TRANSPORTER PERMEASE PROTEIN"/>
    <property type="match status" value="1"/>
</dbReference>
<dbReference type="PROSITE" id="PS50928">
    <property type="entry name" value="ABC_TM1"/>
    <property type="match status" value="1"/>
</dbReference>
<dbReference type="InterPro" id="IPR000515">
    <property type="entry name" value="MetI-like"/>
</dbReference>
<keyword evidence="6 7" id="KW-0472">Membrane</keyword>
<dbReference type="Gene3D" id="1.10.3720.10">
    <property type="entry name" value="MetI-like"/>
    <property type="match status" value="1"/>
</dbReference>
<dbReference type="AlphaFoldDB" id="A0A9D1LAK4"/>
<feature type="transmembrane region" description="Helical" evidence="7">
    <location>
        <begin position="120"/>
        <end position="139"/>
    </location>
</feature>
<gene>
    <name evidence="9" type="ORF">IAB02_02860</name>
</gene>
<evidence type="ECO:0000256" key="4">
    <source>
        <dbReference type="ARBA" id="ARBA00022692"/>
    </source>
</evidence>